<comment type="caution">
    <text evidence="2">The sequence shown here is derived from an EMBL/GenBank/DDBJ whole genome shotgun (WGS) entry which is preliminary data.</text>
</comment>
<sequence length="226" mass="24625">MNFNCKTLLLALLLPIVFSTIAIKTRSKRQLQTVYICGGGQNQYISNYPCQNWGCLTGNGGCASGCFTGNCRYTPNTVVGNSYYDPYNNNNNINNNNCNTGCASVNCNNYYGQYVNGRYIAYSPVNNAYSACASSCCNRQQYLPLNNYNTPIGQGVSPNNNWPVIGQGAVPTNYHSCINGQCPTGYQCRDGQCVNLYNAPLLHCRTGDICDTGFKCGPGNLCYPSL</sequence>
<evidence type="ECO:0000313" key="3">
    <source>
        <dbReference type="Proteomes" id="UP001177023"/>
    </source>
</evidence>
<feature type="non-terminal residue" evidence="2">
    <location>
        <position position="226"/>
    </location>
</feature>
<feature type="chain" id="PRO_5041336337" description="CC domain-containing protein" evidence="1">
    <location>
        <begin position="23"/>
        <end position="226"/>
    </location>
</feature>
<proteinExistence type="predicted"/>
<evidence type="ECO:0000256" key="1">
    <source>
        <dbReference type="SAM" id="SignalP"/>
    </source>
</evidence>
<keyword evidence="3" id="KW-1185">Reference proteome</keyword>
<evidence type="ECO:0000313" key="2">
    <source>
        <dbReference type="EMBL" id="CAJ0582566.1"/>
    </source>
</evidence>
<dbReference type="Proteomes" id="UP001177023">
    <property type="component" value="Unassembled WGS sequence"/>
</dbReference>
<gene>
    <name evidence="2" type="ORF">MSPICULIGERA_LOCUS20696</name>
</gene>
<dbReference type="AlphaFoldDB" id="A0AA36D9I1"/>
<reference evidence="2" key="1">
    <citation type="submission" date="2023-06" db="EMBL/GenBank/DDBJ databases">
        <authorList>
            <person name="Delattre M."/>
        </authorList>
    </citation>
    <scope>NUCLEOTIDE SEQUENCE</scope>
    <source>
        <strain evidence="2">AF72</strain>
    </source>
</reference>
<keyword evidence="1" id="KW-0732">Signal</keyword>
<feature type="signal peptide" evidence="1">
    <location>
        <begin position="1"/>
        <end position="22"/>
    </location>
</feature>
<organism evidence="2 3">
    <name type="scientific">Mesorhabditis spiculigera</name>
    <dbReference type="NCBI Taxonomy" id="96644"/>
    <lineage>
        <taxon>Eukaryota</taxon>
        <taxon>Metazoa</taxon>
        <taxon>Ecdysozoa</taxon>
        <taxon>Nematoda</taxon>
        <taxon>Chromadorea</taxon>
        <taxon>Rhabditida</taxon>
        <taxon>Rhabditina</taxon>
        <taxon>Rhabditomorpha</taxon>
        <taxon>Rhabditoidea</taxon>
        <taxon>Rhabditidae</taxon>
        <taxon>Mesorhabditinae</taxon>
        <taxon>Mesorhabditis</taxon>
    </lineage>
</organism>
<protein>
    <recommendedName>
        <fullName evidence="4">CC domain-containing protein</fullName>
    </recommendedName>
</protein>
<dbReference type="EMBL" id="CATQJA010002664">
    <property type="protein sequence ID" value="CAJ0582566.1"/>
    <property type="molecule type" value="Genomic_DNA"/>
</dbReference>
<evidence type="ECO:0008006" key="4">
    <source>
        <dbReference type="Google" id="ProtNLM"/>
    </source>
</evidence>
<name>A0AA36D9I1_9BILA</name>
<accession>A0AA36D9I1</accession>